<dbReference type="Proteomes" id="UP001058461">
    <property type="component" value="Chromosome"/>
</dbReference>
<evidence type="ECO:0000256" key="1">
    <source>
        <dbReference type="SAM" id="MobiDB-lite"/>
    </source>
</evidence>
<keyword evidence="2" id="KW-1133">Transmembrane helix</keyword>
<evidence type="ECO:0000313" key="3">
    <source>
        <dbReference type="EMBL" id="UTW13169.1"/>
    </source>
</evidence>
<name>A0ABY5HMJ2_9GAMM</name>
<dbReference type="RefSeq" id="WP_255855336.1">
    <property type="nucleotide sequence ID" value="NZ_CP073347.1"/>
</dbReference>
<organism evidence="3 4">
    <name type="scientific">Marinobacterium rhizophilum</name>
    <dbReference type="NCBI Taxonomy" id="420402"/>
    <lineage>
        <taxon>Bacteria</taxon>
        <taxon>Pseudomonadati</taxon>
        <taxon>Pseudomonadota</taxon>
        <taxon>Gammaproteobacteria</taxon>
        <taxon>Oceanospirillales</taxon>
        <taxon>Oceanospirillaceae</taxon>
        <taxon>Marinobacterium</taxon>
    </lineage>
</organism>
<evidence type="ECO:0000256" key="2">
    <source>
        <dbReference type="SAM" id="Phobius"/>
    </source>
</evidence>
<feature type="region of interest" description="Disordered" evidence="1">
    <location>
        <begin position="1"/>
        <end position="22"/>
    </location>
</feature>
<sequence length="66" mass="7286">MATQTSDRPVPTPGQAERAEDLERRIRVYEELEASGNWPGALGATDYTAIALLTLGLVITFFVWGY</sequence>
<feature type="transmembrane region" description="Helical" evidence="2">
    <location>
        <begin position="47"/>
        <end position="65"/>
    </location>
</feature>
<proteinExistence type="predicted"/>
<keyword evidence="4" id="KW-1185">Reference proteome</keyword>
<accession>A0ABY5HMJ2</accession>
<protein>
    <submittedName>
        <fullName evidence="3">Uncharacterized protein</fullName>
    </submittedName>
</protein>
<keyword evidence="2" id="KW-0812">Transmembrane</keyword>
<gene>
    <name evidence="3" type="ORF">KDW95_05770</name>
</gene>
<evidence type="ECO:0000313" key="4">
    <source>
        <dbReference type="Proteomes" id="UP001058461"/>
    </source>
</evidence>
<keyword evidence="2" id="KW-0472">Membrane</keyword>
<reference evidence="3" key="1">
    <citation type="submission" date="2021-04" db="EMBL/GenBank/DDBJ databases">
        <title>Oceanospirillales bacteria with DddD are important DMSP degraders in coastal seawater.</title>
        <authorList>
            <person name="Liu J."/>
        </authorList>
    </citation>
    <scope>NUCLEOTIDE SEQUENCE</scope>
    <source>
        <strain evidence="3">D13-1</strain>
    </source>
</reference>
<dbReference type="EMBL" id="CP073347">
    <property type="protein sequence ID" value="UTW13169.1"/>
    <property type="molecule type" value="Genomic_DNA"/>
</dbReference>